<organism evidence="2 3">
    <name type="scientific">Subtercola boreus</name>
    <dbReference type="NCBI Taxonomy" id="120213"/>
    <lineage>
        <taxon>Bacteria</taxon>
        <taxon>Bacillati</taxon>
        <taxon>Actinomycetota</taxon>
        <taxon>Actinomycetes</taxon>
        <taxon>Micrococcales</taxon>
        <taxon>Microbacteriaceae</taxon>
        <taxon>Subtercola</taxon>
    </lineage>
</organism>
<gene>
    <name evidence="2" type="ORF">B7R25_08285</name>
</gene>
<dbReference type="PANTHER" id="PTHR40274">
    <property type="entry name" value="VIRGINIAMYCIN B LYASE"/>
    <property type="match status" value="1"/>
</dbReference>
<dbReference type="SUPFAM" id="SSF101898">
    <property type="entry name" value="NHL repeat"/>
    <property type="match status" value="2"/>
</dbReference>
<dbReference type="GO" id="GO:0005975">
    <property type="term" value="P:carbohydrate metabolic process"/>
    <property type="evidence" value="ECO:0007669"/>
    <property type="project" value="UniProtKB-ARBA"/>
</dbReference>
<reference evidence="2 3" key="1">
    <citation type="submission" date="2017-04" db="EMBL/GenBank/DDBJ databases">
        <title>Comparative genome analysis of Subtercola boreus.</title>
        <authorList>
            <person name="Cho Y.-J."/>
            <person name="Cho A."/>
            <person name="Kim O.-S."/>
            <person name="Lee J.-I."/>
        </authorList>
    </citation>
    <scope>NUCLEOTIDE SEQUENCE [LARGE SCALE GENOMIC DNA]</scope>
    <source>
        <strain evidence="2 3">P28004</strain>
    </source>
</reference>
<dbReference type="GO" id="GO:0016020">
    <property type="term" value="C:membrane"/>
    <property type="evidence" value="ECO:0007669"/>
    <property type="project" value="InterPro"/>
</dbReference>
<dbReference type="Gene3D" id="2.60.40.10">
    <property type="entry name" value="Immunoglobulins"/>
    <property type="match status" value="1"/>
</dbReference>
<evidence type="ECO:0000313" key="2">
    <source>
        <dbReference type="EMBL" id="RFA27057.1"/>
    </source>
</evidence>
<name>A0A3E0WD78_9MICO</name>
<dbReference type="EMBL" id="NBXE01000020">
    <property type="protein sequence ID" value="RFA27057.1"/>
    <property type="molecule type" value="Genomic_DNA"/>
</dbReference>
<dbReference type="Pfam" id="PF24684">
    <property type="entry name" value="Vgb_lyase"/>
    <property type="match status" value="1"/>
</dbReference>
<evidence type="ECO:0000313" key="3">
    <source>
        <dbReference type="Proteomes" id="UP000257080"/>
    </source>
</evidence>
<dbReference type="InterPro" id="IPR013783">
    <property type="entry name" value="Ig-like_fold"/>
</dbReference>
<feature type="signal peptide" evidence="1">
    <location>
        <begin position="1"/>
        <end position="20"/>
    </location>
</feature>
<dbReference type="AlphaFoldDB" id="A0A3E0WD78"/>
<dbReference type="SUPFAM" id="SSF49313">
    <property type="entry name" value="Cadherin-like"/>
    <property type="match status" value="1"/>
</dbReference>
<protein>
    <recommendedName>
        <fullName evidence="4">SMP-30/Gluconolactonase/LRE-like region domain-containing protein</fullName>
    </recommendedName>
</protein>
<dbReference type="Gene3D" id="2.120.10.30">
    <property type="entry name" value="TolB, C-terminal domain"/>
    <property type="match status" value="1"/>
</dbReference>
<comment type="caution">
    <text evidence="2">The sequence shown here is derived from an EMBL/GenBank/DDBJ whole genome shotgun (WGS) entry which is preliminary data.</text>
</comment>
<keyword evidence="1" id="KW-0732">Signal</keyword>
<sequence length="417" mass="42061">MKTMLTTLAVAALIAGVLTAAPPRAEATTVPGGAFASLGAEAKPVASVTDAAGNLFVLNEGDATVSKITPSGVVTRVFAALGGGVSPQAMTIDPRGFLYIACGATDSVTRVSPSGLATAYWAYDGRGSMPRAITSDTAGNVFVANWGTSTVTRITAAGVVSPTFARLDPADHPLGLSVDSGGTVFVADTQTDRISAVSSRGRVTEMFAALPTGSQPVAVAVDPWRSVYSANAVGTVSKFGADGRMLTAALPALPGPHRPTTLLLDPYGDLFIGDEHVGAVTAVDAAGLAAVPRAGFDAGAGAVALIRAMALSGSSLYAIDYVTGQVQRAELAPSITSGSFGGPVERGSPVSLDIGMGGYLPQVILSVGSLPDGLRLDEHTGHLSGIPSTLGTTGFDLLVVNHWGATVPRHEVISVVP</sequence>
<evidence type="ECO:0000256" key="1">
    <source>
        <dbReference type="SAM" id="SignalP"/>
    </source>
</evidence>
<dbReference type="Proteomes" id="UP000257080">
    <property type="component" value="Unassembled WGS sequence"/>
</dbReference>
<dbReference type="InterPro" id="IPR051344">
    <property type="entry name" value="Vgb"/>
</dbReference>
<feature type="chain" id="PRO_5038487583" description="SMP-30/Gluconolactonase/LRE-like region domain-containing protein" evidence="1">
    <location>
        <begin position="21"/>
        <end position="417"/>
    </location>
</feature>
<dbReference type="InterPro" id="IPR011042">
    <property type="entry name" value="6-blade_b-propeller_TolB-like"/>
</dbReference>
<dbReference type="OrthoDB" id="5124633at2"/>
<dbReference type="CDD" id="cd05819">
    <property type="entry name" value="NHL"/>
    <property type="match status" value="1"/>
</dbReference>
<dbReference type="GO" id="GO:0005509">
    <property type="term" value="F:calcium ion binding"/>
    <property type="evidence" value="ECO:0007669"/>
    <property type="project" value="InterPro"/>
</dbReference>
<evidence type="ECO:0008006" key="4">
    <source>
        <dbReference type="Google" id="ProtNLM"/>
    </source>
</evidence>
<accession>A0A3E0WD78</accession>
<dbReference type="InterPro" id="IPR015919">
    <property type="entry name" value="Cadherin-like_sf"/>
</dbReference>
<dbReference type="PANTHER" id="PTHR40274:SF4">
    <property type="entry name" value="BLL1406 PROTEIN"/>
    <property type="match status" value="1"/>
</dbReference>
<proteinExistence type="predicted"/>